<organism evidence="2 3">
    <name type="scientific">Physocladia obscura</name>
    <dbReference type="NCBI Taxonomy" id="109957"/>
    <lineage>
        <taxon>Eukaryota</taxon>
        <taxon>Fungi</taxon>
        <taxon>Fungi incertae sedis</taxon>
        <taxon>Chytridiomycota</taxon>
        <taxon>Chytridiomycota incertae sedis</taxon>
        <taxon>Chytridiomycetes</taxon>
        <taxon>Chytridiales</taxon>
        <taxon>Chytriomycetaceae</taxon>
        <taxon>Physocladia</taxon>
    </lineage>
</organism>
<dbReference type="AlphaFoldDB" id="A0AAD5T9S5"/>
<gene>
    <name evidence="2" type="ORF">HK100_009941</name>
</gene>
<evidence type="ECO:0000313" key="3">
    <source>
        <dbReference type="Proteomes" id="UP001211907"/>
    </source>
</evidence>
<reference evidence="2" key="1">
    <citation type="submission" date="2020-05" db="EMBL/GenBank/DDBJ databases">
        <title>Phylogenomic resolution of chytrid fungi.</title>
        <authorList>
            <person name="Stajich J.E."/>
            <person name="Amses K."/>
            <person name="Simmons R."/>
            <person name="Seto K."/>
            <person name="Myers J."/>
            <person name="Bonds A."/>
            <person name="Quandt C.A."/>
            <person name="Barry K."/>
            <person name="Liu P."/>
            <person name="Grigoriev I."/>
            <person name="Longcore J.E."/>
            <person name="James T.Y."/>
        </authorList>
    </citation>
    <scope>NUCLEOTIDE SEQUENCE</scope>
    <source>
        <strain evidence="2">JEL0513</strain>
    </source>
</reference>
<feature type="compositionally biased region" description="Acidic residues" evidence="1">
    <location>
        <begin position="423"/>
        <end position="458"/>
    </location>
</feature>
<keyword evidence="3" id="KW-1185">Reference proteome</keyword>
<accession>A0AAD5T9S5</accession>
<dbReference type="Proteomes" id="UP001211907">
    <property type="component" value="Unassembled WGS sequence"/>
</dbReference>
<feature type="compositionally biased region" description="Acidic residues" evidence="1">
    <location>
        <begin position="398"/>
        <end position="412"/>
    </location>
</feature>
<proteinExistence type="predicted"/>
<feature type="region of interest" description="Disordered" evidence="1">
    <location>
        <begin position="389"/>
        <end position="459"/>
    </location>
</feature>
<dbReference type="EMBL" id="JADGJH010000053">
    <property type="protein sequence ID" value="KAJ3140391.1"/>
    <property type="molecule type" value="Genomic_DNA"/>
</dbReference>
<comment type="caution">
    <text evidence="2">The sequence shown here is derived from an EMBL/GenBank/DDBJ whole genome shotgun (WGS) entry which is preliminary data.</text>
</comment>
<evidence type="ECO:0000313" key="2">
    <source>
        <dbReference type="EMBL" id="KAJ3140391.1"/>
    </source>
</evidence>
<protein>
    <submittedName>
        <fullName evidence="2">Uncharacterized protein</fullName>
    </submittedName>
</protein>
<name>A0AAD5T9S5_9FUNG</name>
<sequence length="493" mass="54979">MRQPTSAVLSTNVNIASNNSSNSINTMLPGIHSLPRPIAPLLSFRQNLPRPPALPEVEFDSSTVTSAQWSPILSYRHPNLQRVLVVDDNVNIQATLLADSVTNETVSPTPATNPLPPQLHIDADLAKKFTHAIATRIATLRLLLLDVDGTPVVPLDYLQTQFGATAGTTASVMHKDHAGESASLILRRLIAAAAKRRTTASQLPEGNPFLQDDNGGCDVEETNMDVSEFLPVAGMRSLWQWGGQRRRVISFGTNDDVLVDASEIGADIQRQQIFSETVSECQCEPCIIESTLNAPFAYLLRTVAGYNGDPVKIAFHDAFCGSEEMKKKDYWRPEMRRMSVWENRFREFAQVHRVHADGIGHENCGSGHRHEVWCGYTGYTRRWPRSIEEDWSDVGGDHDEDSNSDGSSDESNLDPRRFAANESDGEAEDDDEDDNDDEDDEDGDEEDEDEEHEEIDDETHEKIFLENFMAKLQELFGLLGIYETLQQTPVVSR</sequence>
<evidence type="ECO:0000256" key="1">
    <source>
        <dbReference type="SAM" id="MobiDB-lite"/>
    </source>
</evidence>